<keyword evidence="2" id="KW-0472">Membrane</keyword>
<keyword evidence="2" id="KW-0812">Transmembrane</keyword>
<keyword evidence="4" id="KW-1185">Reference proteome</keyword>
<protein>
    <submittedName>
        <fullName evidence="3">Uncharacterized protein</fullName>
    </submittedName>
</protein>
<evidence type="ECO:0000313" key="3">
    <source>
        <dbReference type="EMBL" id="ACL66666.1"/>
    </source>
</evidence>
<dbReference type="Proteomes" id="UP000007089">
    <property type="component" value="Chromosome"/>
</dbReference>
<dbReference type="KEGG" id="acp:A2cp1_3332"/>
<feature type="transmembrane region" description="Helical" evidence="2">
    <location>
        <begin position="138"/>
        <end position="157"/>
    </location>
</feature>
<dbReference type="EMBL" id="CP001359">
    <property type="protein sequence ID" value="ACL66666.1"/>
    <property type="molecule type" value="Genomic_DNA"/>
</dbReference>
<dbReference type="RefSeq" id="WP_015934477.1">
    <property type="nucleotide sequence ID" value="NC_011891.1"/>
</dbReference>
<evidence type="ECO:0000313" key="4">
    <source>
        <dbReference type="Proteomes" id="UP000007089"/>
    </source>
</evidence>
<gene>
    <name evidence="3" type="ordered locus">A2cp1_3332</name>
</gene>
<organism evidence="3 4">
    <name type="scientific">Anaeromyxobacter dehalogenans (strain ATCC BAA-258 / DSM 21875 / 2CP-1)</name>
    <dbReference type="NCBI Taxonomy" id="455488"/>
    <lineage>
        <taxon>Bacteria</taxon>
        <taxon>Pseudomonadati</taxon>
        <taxon>Myxococcota</taxon>
        <taxon>Myxococcia</taxon>
        <taxon>Myxococcales</taxon>
        <taxon>Cystobacterineae</taxon>
        <taxon>Anaeromyxobacteraceae</taxon>
        <taxon>Anaeromyxobacter</taxon>
    </lineage>
</organism>
<feature type="transmembrane region" description="Helical" evidence="2">
    <location>
        <begin position="166"/>
        <end position="186"/>
    </location>
</feature>
<feature type="transmembrane region" description="Helical" evidence="2">
    <location>
        <begin position="285"/>
        <end position="305"/>
    </location>
</feature>
<keyword evidence="2" id="KW-1133">Transmembrane helix</keyword>
<feature type="transmembrane region" description="Helical" evidence="2">
    <location>
        <begin position="192"/>
        <end position="213"/>
    </location>
</feature>
<dbReference type="AlphaFoldDB" id="B8JHF4"/>
<reference evidence="3" key="1">
    <citation type="submission" date="2009-01" db="EMBL/GenBank/DDBJ databases">
        <title>Complete sequence of Anaeromyxobacter dehalogenans 2CP-1.</title>
        <authorList>
            <consortium name="US DOE Joint Genome Institute"/>
            <person name="Lucas S."/>
            <person name="Copeland A."/>
            <person name="Lapidus A."/>
            <person name="Glavina del Rio T."/>
            <person name="Dalin E."/>
            <person name="Tice H."/>
            <person name="Bruce D."/>
            <person name="Goodwin L."/>
            <person name="Pitluck S."/>
            <person name="Saunders E."/>
            <person name="Brettin T."/>
            <person name="Detter J.C."/>
            <person name="Han C."/>
            <person name="Larimer F."/>
            <person name="Land M."/>
            <person name="Hauser L."/>
            <person name="Kyrpides N."/>
            <person name="Ovchinnikova G."/>
            <person name="Beliaev A.S."/>
            <person name="Richardson P."/>
        </authorList>
    </citation>
    <scope>NUCLEOTIDE SEQUENCE</scope>
    <source>
        <strain evidence="3">2CP-1</strain>
    </source>
</reference>
<accession>B8JHF4</accession>
<feature type="transmembrane region" description="Helical" evidence="2">
    <location>
        <begin position="225"/>
        <end position="245"/>
    </location>
</feature>
<feature type="region of interest" description="Disordered" evidence="1">
    <location>
        <begin position="37"/>
        <end position="57"/>
    </location>
</feature>
<sequence>MANAPGHACPRCGAPRAPGPECPGCGVIYAKARPRPVPATPLPDAPQPELGAEGGALGMPPPARWSGALDGARRELWIRAVAPPAALLVALALVASGPGHALLRTFLSMWIHELGHATTAWLCGHGAFPGPWRTPISAARLPLVVVSVAGGLAALAWRGWRTGRRALLAAGLAGLGVQLVCTLLPAGTARALITFGGDAGCMVIGAALVATIWSDPEGPLGRGSLRWGFLVIGAAALVDALHGWVHAWRDPGELPLGEIEGVGLSDASTLMQVHRWSASALSGRYVALGLACLAGLGAAYAVMLARARAAVAGEARPGA</sequence>
<feature type="compositionally biased region" description="Pro residues" evidence="1">
    <location>
        <begin position="37"/>
        <end position="46"/>
    </location>
</feature>
<feature type="transmembrane region" description="Helical" evidence="2">
    <location>
        <begin position="76"/>
        <end position="95"/>
    </location>
</feature>
<proteinExistence type="predicted"/>
<name>B8JHF4_ANAD2</name>
<evidence type="ECO:0000256" key="1">
    <source>
        <dbReference type="SAM" id="MobiDB-lite"/>
    </source>
</evidence>
<dbReference type="HOGENOM" id="CLU_070559_0_0_7"/>
<evidence type="ECO:0000256" key="2">
    <source>
        <dbReference type="SAM" id="Phobius"/>
    </source>
</evidence>